<organism evidence="2 3">
    <name type="scientific">Cherax quadricarinatus</name>
    <name type="common">Australian red claw crayfish</name>
    <dbReference type="NCBI Taxonomy" id="27406"/>
    <lineage>
        <taxon>Eukaryota</taxon>
        <taxon>Metazoa</taxon>
        <taxon>Ecdysozoa</taxon>
        <taxon>Arthropoda</taxon>
        <taxon>Crustacea</taxon>
        <taxon>Multicrustacea</taxon>
        <taxon>Malacostraca</taxon>
        <taxon>Eumalacostraca</taxon>
        <taxon>Eucarida</taxon>
        <taxon>Decapoda</taxon>
        <taxon>Pleocyemata</taxon>
        <taxon>Astacidea</taxon>
        <taxon>Parastacoidea</taxon>
        <taxon>Parastacidae</taxon>
        <taxon>Cherax</taxon>
    </lineage>
</organism>
<accession>A0AAW0Y1K9</accession>
<feature type="transmembrane region" description="Helical" evidence="1">
    <location>
        <begin position="22"/>
        <end position="44"/>
    </location>
</feature>
<dbReference type="AlphaFoldDB" id="A0AAW0Y1K9"/>
<gene>
    <name evidence="2" type="ORF">OTU49_014895</name>
</gene>
<feature type="non-terminal residue" evidence="2">
    <location>
        <position position="1"/>
    </location>
</feature>
<proteinExistence type="predicted"/>
<evidence type="ECO:0000256" key="1">
    <source>
        <dbReference type="SAM" id="Phobius"/>
    </source>
</evidence>
<sequence>YIFNYLYLLFKCPFMAEFKKRWWVWLVEVIFLLVVATDLACIIYGKYELDRPIDDNQKDPTVVKASHKFYKYLEDTDKFIPVERVIFGIELTTSDTQEVKLSLKMCTITLASAVAIWIFSFVAPAFGFTFMQIWVLYAGFWADDYVEKAVVVL</sequence>
<protein>
    <submittedName>
        <fullName evidence="2">Uncharacterized protein</fullName>
    </submittedName>
</protein>
<comment type="caution">
    <text evidence="2">The sequence shown here is derived from an EMBL/GenBank/DDBJ whole genome shotgun (WGS) entry which is preliminary data.</text>
</comment>
<keyword evidence="1" id="KW-0812">Transmembrane</keyword>
<feature type="transmembrane region" description="Helical" evidence="1">
    <location>
        <begin position="110"/>
        <end position="137"/>
    </location>
</feature>
<name>A0AAW0Y1K9_CHEQU</name>
<dbReference type="EMBL" id="JARKIK010000007">
    <property type="protein sequence ID" value="KAK8750542.1"/>
    <property type="molecule type" value="Genomic_DNA"/>
</dbReference>
<keyword evidence="3" id="KW-1185">Reference proteome</keyword>
<keyword evidence="1" id="KW-1133">Transmembrane helix</keyword>
<reference evidence="2 3" key="1">
    <citation type="journal article" date="2024" name="BMC Genomics">
        <title>Genome assembly of redclaw crayfish (Cherax quadricarinatus) provides insights into its immune adaptation and hypoxia tolerance.</title>
        <authorList>
            <person name="Liu Z."/>
            <person name="Zheng J."/>
            <person name="Li H."/>
            <person name="Fang K."/>
            <person name="Wang S."/>
            <person name="He J."/>
            <person name="Zhou D."/>
            <person name="Weng S."/>
            <person name="Chi M."/>
            <person name="Gu Z."/>
            <person name="He J."/>
            <person name="Li F."/>
            <person name="Wang M."/>
        </authorList>
    </citation>
    <scope>NUCLEOTIDE SEQUENCE [LARGE SCALE GENOMIC DNA]</scope>
    <source>
        <strain evidence="2">ZL_2023a</strain>
    </source>
</reference>
<dbReference type="Proteomes" id="UP001445076">
    <property type="component" value="Unassembled WGS sequence"/>
</dbReference>
<evidence type="ECO:0000313" key="2">
    <source>
        <dbReference type="EMBL" id="KAK8750542.1"/>
    </source>
</evidence>
<evidence type="ECO:0000313" key="3">
    <source>
        <dbReference type="Proteomes" id="UP001445076"/>
    </source>
</evidence>
<keyword evidence="1" id="KW-0472">Membrane</keyword>